<comment type="caution">
    <text evidence="10">The sequence shown here is derived from an EMBL/GenBank/DDBJ whole genome shotgun (WGS) entry which is preliminary data.</text>
</comment>
<dbReference type="PANTHER" id="PTHR32472">
    <property type="entry name" value="DNA REPAIR PROTEIN RADA"/>
    <property type="match status" value="1"/>
</dbReference>
<sequence>KVVETKSTVTGKAVKERAVPQVLDEVVGKNESRIDTGIGELNRVLGGGLVNGSLVLLGGEPGIGKSTLILELCDKITGTGKVLYVSGEESAEQVKLRADRLGIKNNNIMFLGETDIDVIEETILAMNPKLVIIDSIQTMYSEEITSAAGTVSQVREITSRIMRVSKGHQITTIIIGHVTKDGNIAGPRVLEHMVDTVLYLEGERYFSYRILRSVKNRFGSTNEIGMFEMQNEGMIEIKNPSQILISDREDNP</sequence>
<dbReference type="Pfam" id="PF13481">
    <property type="entry name" value="AAA_25"/>
    <property type="match status" value="1"/>
</dbReference>
<dbReference type="GO" id="GO:0016787">
    <property type="term" value="F:hydrolase activity"/>
    <property type="evidence" value="ECO:0007669"/>
    <property type="project" value="UniProtKB-KW"/>
</dbReference>
<dbReference type="InterPro" id="IPR003593">
    <property type="entry name" value="AAA+_ATPase"/>
</dbReference>
<dbReference type="EMBL" id="AJWY01011482">
    <property type="protein sequence ID" value="EKC52637.1"/>
    <property type="molecule type" value="Genomic_DNA"/>
</dbReference>
<accession>K1RW00</accession>
<dbReference type="GO" id="GO:0140664">
    <property type="term" value="F:ATP-dependent DNA damage sensor activity"/>
    <property type="evidence" value="ECO:0007669"/>
    <property type="project" value="InterPro"/>
</dbReference>
<evidence type="ECO:0000256" key="3">
    <source>
        <dbReference type="ARBA" id="ARBA00022763"/>
    </source>
</evidence>
<dbReference type="SMART" id="SM00382">
    <property type="entry name" value="AAA"/>
    <property type="match status" value="1"/>
</dbReference>
<feature type="non-terminal residue" evidence="10">
    <location>
        <position position="252"/>
    </location>
</feature>
<feature type="non-terminal residue" evidence="10">
    <location>
        <position position="1"/>
    </location>
</feature>
<dbReference type="GO" id="GO:0005829">
    <property type="term" value="C:cytosol"/>
    <property type="evidence" value="ECO:0007669"/>
    <property type="project" value="TreeGrafter"/>
</dbReference>
<proteinExistence type="predicted"/>
<feature type="domain" description="RecA family profile 1" evidence="9">
    <location>
        <begin position="30"/>
        <end position="178"/>
    </location>
</feature>
<keyword evidence="3" id="KW-0227">DNA damage</keyword>
<dbReference type="PANTHER" id="PTHR32472:SF10">
    <property type="entry name" value="DNA REPAIR PROTEIN RADA-LIKE PROTEIN"/>
    <property type="match status" value="1"/>
</dbReference>
<dbReference type="FunFam" id="3.40.50.300:FF:000050">
    <property type="entry name" value="DNA repair protein RadA"/>
    <property type="match status" value="1"/>
</dbReference>
<dbReference type="SUPFAM" id="SSF52540">
    <property type="entry name" value="P-loop containing nucleoside triphosphate hydrolases"/>
    <property type="match status" value="1"/>
</dbReference>
<keyword evidence="2" id="KW-0547">Nucleotide-binding</keyword>
<dbReference type="PROSITE" id="PS50162">
    <property type="entry name" value="RECA_2"/>
    <property type="match status" value="1"/>
</dbReference>
<dbReference type="Gene3D" id="3.40.50.300">
    <property type="entry name" value="P-loop containing nucleotide triphosphate hydrolases"/>
    <property type="match status" value="1"/>
</dbReference>
<dbReference type="GO" id="GO:0003677">
    <property type="term" value="F:DNA binding"/>
    <property type="evidence" value="ECO:0007669"/>
    <property type="project" value="UniProtKB-KW"/>
</dbReference>
<reference evidence="10" key="1">
    <citation type="journal article" date="2013" name="Environ. Microbiol.">
        <title>Microbiota from the distal guts of lean and obese adolescents exhibit partial functional redundancy besides clear differences in community structure.</title>
        <authorList>
            <person name="Ferrer M."/>
            <person name="Ruiz A."/>
            <person name="Lanza F."/>
            <person name="Haange S.B."/>
            <person name="Oberbach A."/>
            <person name="Till H."/>
            <person name="Bargiela R."/>
            <person name="Campoy C."/>
            <person name="Segura M.T."/>
            <person name="Richter M."/>
            <person name="von Bergen M."/>
            <person name="Seifert J."/>
            <person name="Suarez A."/>
        </authorList>
    </citation>
    <scope>NUCLEOTIDE SEQUENCE</scope>
</reference>
<dbReference type="CDD" id="cd01121">
    <property type="entry name" value="RadA_SMS_N"/>
    <property type="match status" value="1"/>
</dbReference>
<keyword evidence="5" id="KW-0067">ATP-binding</keyword>
<evidence type="ECO:0000256" key="5">
    <source>
        <dbReference type="ARBA" id="ARBA00022840"/>
    </source>
</evidence>
<gene>
    <name evidence="10" type="ORF">LEA_16791</name>
</gene>
<organism evidence="10">
    <name type="scientific">human gut metagenome</name>
    <dbReference type="NCBI Taxonomy" id="408170"/>
    <lineage>
        <taxon>unclassified sequences</taxon>
        <taxon>metagenomes</taxon>
        <taxon>organismal metagenomes</taxon>
    </lineage>
</organism>
<keyword evidence="1" id="KW-0479">Metal-binding</keyword>
<evidence type="ECO:0000256" key="4">
    <source>
        <dbReference type="ARBA" id="ARBA00022801"/>
    </source>
</evidence>
<dbReference type="InterPro" id="IPR027417">
    <property type="entry name" value="P-loop_NTPase"/>
</dbReference>
<name>K1RW00_9ZZZZ</name>
<evidence type="ECO:0000256" key="1">
    <source>
        <dbReference type="ARBA" id="ARBA00022723"/>
    </source>
</evidence>
<keyword evidence="7" id="KW-0238">DNA-binding</keyword>
<dbReference type="AlphaFoldDB" id="K1RW00"/>
<dbReference type="GO" id="GO:0046872">
    <property type="term" value="F:metal ion binding"/>
    <property type="evidence" value="ECO:0007669"/>
    <property type="project" value="UniProtKB-KW"/>
</dbReference>
<protein>
    <submittedName>
        <fullName evidence="10">DNA repair protein RadA</fullName>
    </submittedName>
</protein>
<dbReference type="GO" id="GO:0000725">
    <property type="term" value="P:recombinational repair"/>
    <property type="evidence" value="ECO:0007669"/>
    <property type="project" value="TreeGrafter"/>
</dbReference>
<keyword evidence="4" id="KW-0378">Hydrolase</keyword>
<evidence type="ECO:0000256" key="8">
    <source>
        <dbReference type="ARBA" id="ARBA00023204"/>
    </source>
</evidence>
<evidence type="ECO:0000313" key="10">
    <source>
        <dbReference type="EMBL" id="EKC52637.1"/>
    </source>
</evidence>
<evidence type="ECO:0000259" key="9">
    <source>
        <dbReference type="PROSITE" id="PS50162"/>
    </source>
</evidence>
<dbReference type="PRINTS" id="PR01874">
    <property type="entry name" value="DNAREPAIRADA"/>
</dbReference>
<evidence type="ECO:0000256" key="2">
    <source>
        <dbReference type="ARBA" id="ARBA00022741"/>
    </source>
</evidence>
<dbReference type="InterPro" id="IPR020588">
    <property type="entry name" value="RecA_ATP-bd"/>
</dbReference>
<dbReference type="GO" id="GO:0005524">
    <property type="term" value="F:ATP binding"/>
    <property type="evidence" value="ECO:0007669"/>
    <property type="project" value="UniProtKB-KW"/>
</dbReference>
<evidence type="ECO:0000256" key="7">
    <source>
        <dbReference type="ARBA" id="ARBA00023125"/>
    </source>
</evidence>
<keyword evidence="6" id="KW-0346">Stress response</keyword>
<keyword evidence="8" id="KW-0234">DNA repair</keyword>
<evidence type="ECO:0000256" key="6">
    <source>
        <dbReference type="ARBA" id="ARBA00023016"/>
    </source>
</evidence>